<keyword evidence="5" id="KW-0547">Nucleotide-binding</keyword>
<dbReference type="InterPro" id="IPR017871">
    <property type="entry name" value="ABC_transporter-like_CS"/>
</dbReference>
<comment type="similarity">
    <text evidence="2">Belongs to the ABC transporter superfamily.</text>
</comment>
<dbReference type="PROSITE" id="PS50893">
    <property type="entry name" value="ABC_TRANSPORTER_2"/>
    <property type="match status" value="1"/>
</dbReference>
<comment type="caution">
    <text evidence="9">The sequence shown here is derived from an EMBL/GenBank/DDBJ whole genome shotgun (WGS) entry which is preliminary data.</text>
</comment>
<dbReference type="Gene3D" id="3.40.50.300">
    <property type="entry name" value="P-loop containing nucleotide triphosphate hydrolases"/>
    <property type="match status" value="1"/>
</dbReference>
<sequence length="337" mass="37124">MGNRSPILEVRQLQTHFRSGHGVVKAVNGVDLTVYAGETVGLVGESGCGKSVTSLSVMGLLPKPAAAIVGGTIHFAGRDITHLPEKQMRKLRGNEMSMIFQEPMTSLNPVFTIGQQMAEPLRQHTSLTKRQIREKMVEMLQSVGIPRAGQIIDEYPHQLSGGMRQRVMISLAMLCQPKLLIADEPTTALDVTIQAQILQLMKEIKQKQQMAMLLITHDLGVVAEMCDRVVVMYGGQVVESAEVRTIFDQPRHPYTQGLLASMPNANERKGELKAIPGSVPRPDEVGQGCTFAPRCSQAMERCRHDRPPLVALPRQSCRCWLYAGEEETALEEVAHAT</sequence>
<dbReference type="InterPro" id="IPR027417">
    <property type="entry name" value="P-loop_NTPase"/>
</dbReference>
<dbReference type="InterPro" id="IPR050388">
    <property type="entry name" value="ABC_Ni/Peptide_Import"/>
</dbReference>
<evidence type="ECO:0000313" key="9">
    <source>
        <dbReference type="EMBL" id="GEB34698.1"/>
    </source>
</evidence>
<accession>A0A4Y3PTI2</accession>
<reference evidence="9 10" key="1">
    <citation type="submission" date="2019-06" db="EMBL/GenBank/DDBJ databases">
        <title>Whole genome shotgun sequence of Brevibacillus parabrevis NBRC 12334.</title>
        <authorList>
            <person name="Hosoyama A."/>
            <person name="Uohara A."/>
            <person name="Ohji S."/>
            <person name="Ichikawa N."/>
        </authorList>
    </citation>
    <scope>NUCLEOTIDE SEQUENCE [LARGE SCALE GENOMIC DNA]</scope>
    <source>
        <strain evidence="9 10">NBRC 12334</strain>
    </source>
</reference>
<keyword evidence="3" id="KW-0813">Transport</keyword>
<name>A0A4Y3PTI2_BREPA</name>
<dbReference type="GO" id="GO:0016887">
    <property type="term" value="F:ATP hydrolysis activity"/>
    <property type="evidence" value="ECO:0007669"/>
    <property type="project" value="InterPro"/>
</dbReference>
<dbReference type="SMART" id="SM00382">
    <property type="entry name" value="AAA"/>
    <property type="match status" value="1"/>
</dbReference>
<dbReference type="Pfam" id="PF08352">
    <property type="entry name" value="oligo_HPY"/>
    <property type="match status" value="1"/>
</dbReference>
<dbReference type="FunFam" id="3.40.50.300:FF:000016">
    <property type="entry name" value="Oligopeptide ABC transporter ATP-binding component"/>
    <property type="match status" value="1"/>
</dbReference>
<keyword evidence="4" id="KW-1003">Cell membrane</keyword>
<gene>
    <name evidence="9" type="ORF">BPA01_42780</name>
</gene>
<dbReference type="PANTHER" id="PTHR43297">
    <property type="entry name" value="OLIGOPEPTIDE TRANSPORT ATP-BINDING PROTEIN APPD"/>
    <property type="match status" value="1"/>
</dbReference>
<dbReference type="STRING" id="54914.AV540_19155"/>
<dbReference type="EMBL" id="BJMH01000026">
    <property type="protein sequence ID" value="GEB34698.1"/>
    <property type="molecule type" value="Genomic_DNA"/>
</dbReference>
<keyword evidence="7" id="KW-0472">Membrane</keyword>
<dbReference type="GO" id="GO:0015833">
    <property type="term" value="P:peptide transport"/>
    <property type="evidence" value="ECO:0007669"/>
    <property type="project" value="InterPro"/>
</dbReference>
<dbReference type="InterPro" id="IPR003439">
    <property type="entry name" value="ABC_transporter-like_ATP-bd"/>
</dbReference>
<proteinExistence type="inferred from homology"/>
<dbReference type="PROSITE" id="PS00211">
    <property type="entry name" value="ABC_TRANSPORTER_1"/>
    <property type="match status" value="1"/>
</dbReference>
<dbReference type="GO" id="GO:0005524">
    <property type="term" value="F:ATP binding"/>
    <property type="evidence" value="ECO:0007669"/>
    <property type="project" value="UniProtKB-KW"/>
</dbReference>
<protein>
    <submittedName>
        <fullName evidence="9">ABC transporter ATP-binding protein</fullName>
    </submittedName>
</protein>
<dbReference type="InterPro" id="IPR013563">
    <property type="entry name" value="Oligopep_ABC_C"/>
</dbReference>
<evidence type="ECO:0000256" key="4">
    <source>
        <dbReference type="ARBA" id="ARBA00022475"/>
    </source>
</evidence>
<dbReference type="GO" id="GO:0005886">
    <property type="term" value="C:plasma membrane"/>
    <property type="evidence" value="ECO:0007669"/>
    <property type="project" value="UniProtKB-SubCell"/>
</dbReference>
<evidence type="ECO:0000256" key="1">
    <source>
        <dbReference type="ARBA" id="ARBA00004202"/>
    </source>
</evidence>
<evidence type="ECO:0000256" key="7">
    <source>
        <dbReference type="ARBA" id="ARBA00023136"/>
    </source>
</evidence>
<dbReference type="RefSeq" id="WP_122964893.1">
    <property type="nucleotide sequence ID" value="NZ_BJMH01000026.1"/>
</dbReference>
<evidence type="ECO:0000256" key="5">
    <source>
        <dbReference type="ARBA" id="ARBA00022741"/>
    </source>
</evidence>
<evidence type="ECO:0000256" key="2">
    <source>
        <dbReference type="ARBA" id="ARBA00005417"/>
    </source>
</evidence>
<evidence type="ECO:0000256" key="6">
    <source>
        <dbReference type="ARBA" id="ARBA00022840"/>
    </source>
</evidence>
<dbReference type="PANTHER" id="PTHR43297:SF2">
    <property type="entry name" value="DIPEPTIDE TRANSPORT ATP-BINDING PROTEIN DPPD"/>
    <property type="match status" value="1"/>
</dbReference>
<feature type="domain" description="ABC transporter" evidence="8">
    <location>
        <begin position="10"/>
        <end position="259"/>
    </location>
</feature>
<dbReference type="SUPFAM" id="SSF52540">
    <property type="entry name" value="P-loop containing nucleoside triphosphate hydrolases"/>
    <property type="match status" value="1"/>
</dbReference>
<evidence type="ECO:0000313" key="10">
    <source>
        <dbReference type="Proteomes" id="UP000316882"/>
    </source>
</evidence>
<keyword evidence="6 9" id="KW-0067">ATP-binding</keyword>
<dbReference type="Pfam" id="PF00005">
    <property type="entry name" value="ABC_tran"/>
    <property type="match status" value="1"/>
</dbReference>
<dbReference type="AlphaFoldDB" id="A0A4Y3PTI2"/>
<evidence type="ECO:0000259" key="8">
    <source>
        <dbReference type="PROSITE" id="PS50893"/>
    </source>
</evidence>
<dbReference type="CDD" id="cd03257">
    <property type="entry name" value="ABC_NikE_OppD_transporters"/>
    <property type="match status" value="1"/>
</dbReference>
<dbReference type="Proteomes" id="UP000316882">
    <property type="component" value="Unassembled WGS sequence"/>
</dbReference>
<keyword evidence="10" id="KW-1185">Reference proteome</keyword>
<comment type="subcellular location">
    <subcellularLocation>
        <location evidence="1">Cell membrane</location>
        <topology evidence="1">Peripheral membrane protein</topology>
    </subcellularLocation>
</comment>
<dbReference type="NCBIfam" id="TIGR01727">
    <property type="entry name" value="oligo_HPY"/>
    <property type="match status" value="1"/>
</dbReference>
<dbReference type="InterPro" id="IPR003593">
    <property type="entry name" value="AAA+_ATPase"/>
</dbReference>
<organism evidence="9 10">
    <name type="scientific">Brevibacillus parabrevis</name>
    <dbReference type="NCBI Taxonomy" id="54914"/>
    <lineage>
        <taxon>Bacteria</taxon>
        <taxon>Bacillati</taxon>
        <taxon>Bacillota</taxon>
        <taxon>Bacilli</taxon>
        <taxon>Bacillales</taxon>
        <taxon>Paenibacillaceae</taxon>
        <taxon>Brevibacillus</taxon>
    </lineage>
</organism>
<evidence type="ECO:0000256" key="3">
    <source>
        <dbReference type="ARBA" id="ARBA00022448"/>
    </source>
</evidence>